<dbReference type="EMBL" id="CAJVPK010001124">
    <property type="protein sequence ID" value="CAG8572101.1"/>
    <property type="molecule type" value="Genomic_DNA"/>
</dbReference>
<dbReference type="PANTHER" id="PTHR28250:SF1">
    <property type="entry name" value="CYTOCHROME B PRE-MRNA-PROCESSING PROTEIN 6"/>
    <property type="match status" value="1"/>
</dbReference>
<comment type="caution">
    <text evidence="1">The sequence shown here is derived from an EMBL/GenBank/DDBJ whole genome shotgun (WGS) entry which is preliminary data.</text>
</comment>
<protein>
    <submittedName>
        <fullName evidence="1">10183_t:CDS:1</fullName>
    </submittedName>
</protein>
<proteinExistence type="predicted"/>
<dbReference type="GO" id="GO:0034551">
    <property type="term" value="P:mitochondrial respiratory chain complex III assembly"/>
    <property type="evidence" value="ECO:0007669"/>
    <property type="project" value="TreeGrafter"/>
</dbReference>
<dbReference type="PANTHER" id="PTHR28250">
    <property type="entry name" value="CYTOCHROME B PRE-MRNA-PROCESSING PROTEIN 6"/>
    <property type="match status" value="1"/>
</dbReference>
<dbReference type="Pfam" id="PF20180">
    <property type="entry name" value="UQCC2_CBP6"/>
    <property type="match status" value="1"/>
</dbReference>
<dbReference type="InterPro" id="IPR037653">
    <property type="entry name" value="Cbp6"/>
</dbReference>
<organism evidence="1 2">
    <name type="scientific">Diversispora eburnea</name>
    <dbReference type="NCBI Taxonomy" id="1213867"/>
    <lineage>
        <taxon>Eukaryota</taxon>
        <taxon>Fungi</taxon>
        <taxon>Fungi incertae sedis</taxon>
        <taxon>Mucoromycota</taxon>
        <taxon>Glomeromycotina</taxon>
        <taxon>Glomeromycetes</taxon>
        <taxon>Diversisporales</taxon>
        <taxon>Diversisporaceae</taxon>
        <taxon>Diversispora</taxon>
    </lineage>
</organism>
<dbReference type="Proteomes" id="UP000789706">
    <property type="component" value="Unassembled WGS sequence"/>
</dbReference>
<keyword evidence="2" id="KW-1185">Reference proteome</keyword>
<reference evidence="1" key="1">
    <citation type="submission" date="2021-06" db="EMBL/GenBank/DDBJ databases">
        <authorList>
            <person name="Kallberg Y."/>
            <person name="Tangrot J."/>
            <person name="Rosling A."/>
        </authorList>
    </citation>
    <scope>NUCLEOTIDE SEQUENCE</scope>
    <source>
        <strain evidence="1">AZ414A</strain>
    </source>
</reference>
<dbReference type="OrthoDB" id="2107880at2759"/>
<gene>
    <name evidence="1" type="ORF">DEBURN_LOCUS8135</name>
</gene>
<dbReference type="GO" id="GO:0061671">
    <property type="term" value="C:Cbp3p-Cbp6 complex"/>
    <property type="evidence" value="ECO:0007669"/>
    <property type="project" value="InterPro"/>
</dbReference>
<dbReference type="GO" id="GO:0043022">
    <property type="term" value="F:ribosome binding"/>
    <property type="evidence" value="ECO:0007669"/>
    <property type="project" value="InterPro"/>
</dbReference>
<evidence type="ECO:0000313" key="2">
    <source>
        <dbReference type="Proteomes" id="UP000789706"/>
    </source>
</evidence>
<dbReference type="AlphaFoldDB" id="A0A9N9BLD3"/>
<name>A0A9N9BLD3_9GLOM</name>
<accession>A0A9N9BLD3</accession>
<sequence>MSPTRKEVLSLYRSFLRIIERWPTDYLRPNRNLKHVLNLRVAEGFRQHIVVKDANDFNTLFFGANSELEALKSLVDNEFKEKYPLSDRIYQPAANPKYYSGLIAAIDKAAKQKREEDAKQPSLWERIFKFLTFNRNKIL</sequence>
<evidence type="ECO:0000313" key="1">
    <source>
        <dbReference type="EMBL" id="CAG8572101.1"/>
    </source>
</evidence>